<evidence type="ECO:0000313" key="2">
    <source>
        <dbReference type="Proteomes" id="UP000215155"/>
    </source>
</evidence>
<organism evidence="1 2">
    <name type="scientific">Segatella copri</name>
    <dbReference type="NCBI Taxonomy" id="165179"/>
    <lineage>
        <taxon>Bacteria</taxon>
        <taxon>Pseudomonadati</taxon>
        <taxon>Bacteroidota</taxon>
        <taxon>Bacteroidia</taxon>
        <taxon>Bacteroidales</taxon>
        <taxon>Prevotellaceae</taxon>
        <taxon>Segatella</taxon>
    </lineage>
</organism>
<protein>
    <submittedName>
        <fullName evidence="1">Uncharacterized protein</fullName>
    </submittedName>
</protein>
<dbReference type="Proteomes" id="UP000215155">
    <property type="component" value="Unassembled WGS sequence"/>
</dbReference>
<dbReference type="RefSeq" id="WP_089543201.1">
    <property type="nucleotide sequence ID" value="NZ_JBQKIM010000031.1"/>
</dbReference>
<evidence type="ECO:0000313" key="1">
    <source>
        <dbReference type="EMBL" id="OXL44860.1"/>
    </source>
</evidence>
<dbReference type="AlphaFoldDB" id="A0AA91TL71"/>
<accession>A0AA91TL71</accession>
<sequence length="207" mass="22657">MIKCNVTACGIIVSSAVEKQNKEGGKFLAFTLVVPIEGKDKSVKELHIGVTTEGDQTTAANYSAGRRVTIKGNLYIRKVEEAVYYNLRSEGAIEQNESSAQDRLEGSMEFRGKIGPKGIECKTSKKGSAFKVFSAFSSDKDGEKRAFTWVSFMVNPSVECTVEAGNYVEVHGDLLLDVFKNNLQLNCRVNKISPWDMNTEKTAPAAG</sequence>
<name>A0AA91TL71_9BACT</name>
<proteinExistence type="predicted"/>
<reference evidence="1 2" key="1">
    <citation type="submission" date="2017-07" db="EMBL/GenBank/DDBJ databases">
        <title>Draft genome sequence of Prevotella copri isolated from the gut of healthy adult Indian.</title>
        <authorList>
            <person name="Das B."/>
            <person name="Bag S."/>
            <person name="Ghosh T.S."/>
        </authorList>
    </citation>
    <scope>NUCLEOTIDE SEQUENCE [LARGE SCALE GENOMIC DNA]</scope>
    <source>
        <strain evidence="1 2">Indica</strain>
    </source>
</reference>
<comment type="caution">
    <text evidence="1">The sequence shown here is derived from an EMBL/GenBank/DDBJ whole genome shotgun (WGS) entry which is preliminary data.</text>
</comment>
<gene>
    <name evidence="1" type="ORF">CFT61_04120</name>
</gene>
<dbReference type="EMBL" id="NMPZ01000004">
    <property type="protein sequence ID" value="OXL44860.1"/>
    <property type="molecule type" value="Genomic_DNA"/>
</dbReference>